<dbReference type="PROSITE" id="PS50011">
    <property type="entry name" value="PROTEIN_KINASE_DOM"/>
    <property type="match status" value="1"/>
</dbReference>
<keyword evidence="7" id="KW-0779">Telomere</keyword>
<dbReference type="InParanoid" id="J3KC06"/>
<comment type="subunit">
    <text evidence="3">Component of the EKC/KEOPS complex composed of at least BUD32, CGI121, GON7, KAE1 and PCC1; the whole complex dimerizes.</text>
</comment>
<evidence type="ECO:0000256" key="11">
    <source>
        <dbReference type="ARBA" id="ARBA00048679"/>
    </source>
</evidence>
<dbReference type="InterPro" id="IPR000719">
    <property type="entry name" value="Prot_kinase_dom"/>
</dbReference>
<dbReference type="GeneID" id="24165365"/>
<dbReference type="PROSITE" id="PS00109">
    <property type="entry name" value="PROTEIN_KINASE_TYR"/>
    <property type="match status" value="1"/>
</dbReference>
<dbReference type="SUPFAM" id="SSF56112">
    <property type="entry name" value="Protein kinase-like (PK-like)"/>
    <property type="match status" value="1"/>
</dbReference>
<evidence type="ECO:0000256" key="1">
    <source>
        <dbReference type="ARBA" id="ARBA00003747"/>
    </source>
</evidence>
<dbReference type="KEGG" id="cim:CIMG_13738"/>
<dbReference type="OrthoDB" id="5584477at2759"/>
<evidence type="ECO:0000256" key="2">
    <source>
        <dbReference type="ARBA" id="ARBA00004574"/>
    </source>
</evidence>
<dbReference type="Pfam" id="PF17667">
    <property type="entry name" value="Pkinase_fungal"/>
    <property type="match status" value="1"/>
</dbReference>
<dbReference type="PANTHER" id="PTHR38248:SF2">
    <property type="entry name" value="FUNK1 11"/>
    <property type="match status" value="1"/>
</dbReference>
<evidence type="ECO:0000259" key="12">
    <source>
        <dbReference type="PROSITE" id="PS50011"/>
    </source>
</evidence>
<evidence type="ECO:0000256" key="4">
    <source>
        <dbReference type="ARBA" id="ARBA00012513"/>
    </source>
</evidence>
<dbReference type="Proteomes" id="UP000001261">
    <property type="component" value="Unassembled WGS sequence"/>
</dbReference>
<comment type="catalytic activity">
    <reaction evidence="10">
        <text>L-threonyl-[protein] + ATP = O-phospho-L-threonyl-[protein] + ADP + H(+)</text>
        <dbReference type="Rhea" id="RHEA:46608"/>
        <dbReference type="Rhea" id="RHEA-COMP:11060"/>
        <dbReference type="Rhea" id="RHEA-COMP:11605"/>
        <dbReference type="ChEBI" id="CHEBI:15378"/>
        <dbReference type="ChEBI" id="CHEBI:30013"/>
        <dbReference type="ChEBI" id="CHEBI:30616"/>
        <dbReference type="ChEBI" id="CHEBI:61977"/>
        <dbReference type="ChEBI" id="CHEBI:456216"/>
        <dbReference type="EC" id="2.7.11.1"/>
    </reaction>
</comment>
<evidence type="ECO:0000256" key="6">
    <source>
        <dbReference type="ARBA" id="ARBA00019973"/>
    </source>
</evidence>
<dbReference type="AlphaFoldDB" id="J3KC06"/>
<dbReference type="STRING" id="246410.J3KC06"/>
<accession>J3KC06</accession>
<gene>
    <name evidence="13" type="ORF">CIMG_13738</name>
</gene>
<evidence type="ECO:0000256" key="9">
    <source>
        <dbReference type="ARBA" id="ARBA00033194"/>
    </source>
</evidence>
<dbReference type="GO" id="GO:0004674">
    <property type="term" value="F:protein serine/threonine kinase activity"/>
    <property type="evidence" value="ECO:0007669"/>
    <property type="project" value="UniProtKB-EC"/>
</dbReference>
<evidence type="ECO:0000256" key="10">
    <source>
        <dbReference type="ARBA" id="ARBA00047899"/>
    </source>
</evidence>
<protein>
    <recommendedName>
        <fullName evidence="6">EKC/KEOPS complex subunit BUD32</fullName>
        <ecNumber evidence="4">2.7.11.1</ecNumber>
    </recommendedName>
    <alternativeName>
        <fullName evidence="8 9">Atypical Serine/threonine protein kinase BUD32</fullName>
    </alternativeName>
    <alternativeName>
        <fullName evidence="5">EKC/KEOPS complex subunit bud32</fullName>
    </alternativeName>
</protein>
<dbReference type="GO" id="GO:0005524">
    <property type="term" value="F:ATP binding"/>
    <property type="evidence" value="ECO:0007669"/>
    <property type="project" value="InterPro"/>
</dbReference>
<dbReference type="VEuPathDB" id="FungiDB:CIMG_13738"/>
<dbReference type="PANTHER" id="PTHR38248">
    <property type="entry name" value="FUNK1 6"/>
    <property type="match status" value="1"/>
</dbReference>
<dbReference type="EMBL" id="GG704916">
    <property type="protein sequence ID" value="EAS32712.3"/>
    <property type="molecule type" value="Genomic_DNA"/>
</dbReference>
<comment type="subcellular location">
    <subcellularLocation>
        <location evidence="2">Chromosome</location>
        <location evidence="2">Telomere</location>
    </subcellularLocation>
</comment>
<dbReference type="GO" id="GO:0000781">
    <property type="term" value="C:chromosome, telomeric region"/>
    <property type="evidence" value="ECO:0007669"/>
    <property type="project" value="UniProtKB-SubCell"/>
</dbReference>
<evidence type="ECO:0000256" key="8">
    <source>
        <dbReference type="ARBA" id="ARBA00030980"/>
    </source>
</evidence>
<comment type="catalytic activity">
    <reaction evidence="11">
        <text>L-seryl-[protein] + ATP = O-phospho-L-seryl-[protein] + ADP + H(+)</text>
        <dbReference type="Rhea" id="RHEA:17989"/>
        <dbReference type="Rhea" id="RHEA-COMP:9863"/>
        <dbReference type="Rhea" id="RHEA-COMP:11604"/>
        <dbReference type="ChEBI" id="CHEBI:15378"/>
        <dbReference type="ChEBI" id="CHEBI:29999"/>
        <dbReference type="ChEBI" id="CHEBI:30616"/>
        <dbReference type="ChEBI" id="CHEBI:83421"/>
        <dbReference type="ChEBI" id="CHEBI:456216"/>
        <dbReference type="EC" id="2.7.11.1"/>
    </reaction>
</comment>
<evidence type="ECO:0000256" key="5">
    <source>
        <dbReference type="ARBA" id="ARBA00013948"/>
    </source>
</evidence>
<proteinExistence type="predicted"/>
<evidence type="ECO:0000313" key="13">
    <source>
        <dbReference type="EMBL" id="EAS32712.3"/>
    </source>
</evidence>
<dbReference type="EC" id="2.7.11.1" evidence="4"/>
<sequence length="733" mass="82519">MAELSPAEKSIIKEHPLAGSLNYLCGLLQEAETIYKSHLISSDGVIDSLDQLYQNALSKLFLALMDEVAALNLPSRIADQNVDSDLADLFKRIRRGHLRYDHCRPLVQLVIHKAPDVDLWKAVFDLLPSLEKLPPRAFLPRSMLLRWWKGGYLKRYVGAPFETWRASSPNTLKERIGARGRMPSVDAILEPGSDSEWARFPDPPVQLSLTGGFGSRITSSRTRAVSTSQQQVRRISSARRQSDRRTEEVIGRDPDKLLQLARYVREVFIAQPARRFVHAFVVCGTNMEAWMFDCSGPYSSGVFDVYKDAARFFLIVLGYVMMSNKELGLDTFTTPGGNGSQTIAVDGAGTAEGTLLRLDPVPPCSQYTSVCRGTGCFLAKDSNKVEGVAKFSWTSDKQQPEVDLLQLANWRGVQGIARVIRHCTITSIADLHRSLMFSNPHTFQSRNTSTASLFAQLQSQLKPSRKRRLPDTRPHAAKQSFHMPSLFDKDDEVYDNRILRCLVISPAGRPIYEYESPLELLMALRDAIKAHWSLYLDRNILHRDISENNIIITDSTNIGGTSGVLIDLDLAKEVGSGQSSAQHQTGTMEFMAIEVLLNVDHTYHHNLESFFYVLIWQCARCGWMNLKKLQLESHEGQKPPKDSMLKEWYTGTYKKITRIKRSDMGVDGFDDILSEFPPWFECIKPLCNAVRDTLFPYGKTGLIVGTPQDPKRLYDPIIKAYEDAIALLEAGKI</sequence>
<comment type="function">
    <text evidence="1">Component of the EKC/KEOPS complex that is required for the formation of a threonylcarbamoyl group on adenosine at position 37 (t(6)A37) in tRNAs that read codons beginning with adenine. The complex is probably involved in the transfer of the threonylcarbamoyl moiety of threonylcarbamoyl-AMP (TC-AMP) to the N6 group of A37. BUD32 has ATPase activity in the context of the EKC/KEOPS complex and likely plays a supporting role to the catalytic subunit KAE1. The EKC/KEOPS complex also promotes both telomere uncapping and telomere elongation. The complex is required for efficient recruitment of transcriptional coactivators.</text>
</comment>
<dbReference type="RefSeq" id="XP_001244295.2">
    <property type="nucleotide sequence ID" value="XM_001244294.2"/>
</dbReference>
<dbReference type="Gene3D" id="1.10.510.10">
    <property type="entry name" value="Transferase(Phosphotransferase) domain 1"/>
    <property type="match status" value="1"/>
</dbReference>
<dbReference type="OMA" id="CARCAWD"/>
<dbReference type="InterPro" id="IPR040976">
    <property type="entry name" value="Pkinase_fungal"/>
</dbReference>
<dbReference type="InterPro" id="IPR008266">
    <property type="entry name" value="Tyr_kinase_AS"/>
</dbReference>
<evidence type="ECO:0000313" key="14">
    <source>
        <dbReference type="Proteomes" id="UP000001261"/>
    </source>
</evidence>
<evidence type="ECO:0000256" key="3">
    <source>
        <dbReference type="ARBA" id="ARBA00011534"/>
    </source>
</evidence>
<dbReference type="InterPro" id="IPR011009">
    <property type="entry name" value="Kinase-like_dom_sf"/>
</dbReference>
<evidence type="ECO:0000256" key="7">
    <source>
        <dbReference type="ARBA" id="ARBA00022895"/>
    </source>
</evidence>
<feature type="domain" description="Protein kinase" evidence="12">
    <location>
        <begin position="340"/>
        <end position="733"/>
    </location>
</feature>
<keyword evidence="7" id="KW-0158">Chromosome</keyword>
<organism evidence="13 14">
    <name type="scientific">Coccidioides immitis (strain RS)</name>
    <name type="common">Valley fever fungus</name>
    <dbReference type="NCBI Taxonomy" id="246410"/>
    <lineage>
        <taxon>Eukaryota</taxon>
        <taxon>Fungi</taxon>
        <taxon>Dikarya</taxon>
        <taxon>Ascomycota</taxon>
        <taxon>Pezizomycotina</taxon>
        <taxon>Eurotiomycetes</taxon>
        <taxon>Eurotiomycetidae</taxon>
        <taxon>Onygenales</taxon>
        <taxon>Onygenaceae</taxon>
        <taxon>Coccidioides</taxon>
    </lineage>
</organism>
<reference evidence="14" key="2">
    <citation type="journal article" date="2010" name="Genome Res.">
        <title>Population genomic sequencing of Coccidioides fungi reveals recent hybridization and transposon control.</title>
        <authorList>
            <person name="Neafsey D.E."/>
            <person name="Barker B.M."/>
            <person name="Sharpton T.J."/>
            <person name="Stajich J.E."/>
            <person name="Park D.J."/>
            <person name="Whiston E."/>
            <person name="Hung C.-Y."/>
            <person name="McMahan C."/>
            <person name="White J."/>
            <person name="Sykes S."/>
            <person name="Heiman D."/>
            <person name="Young S."/>
            <person name="Zeng Q."/>
            <person name="Abouelleil A."/>
            <person name="Aftuck L."/>
            <person name="Bessette D."/>
            <person name="Brown A."/>
            <person name="FitzGerald M."/>
            <person name="Lui A."/>
            <person name="Macdonald J.P."/>
            <person name="Priest M."/>
            <person name="Orbach M.J."/>
            <person name="Galgiani J.N."/>
            <person name="Kirkland T.N."/>
            <person name="Cole G.T."/>
            <person name="Birren B.W."/>
            <person name="Henn M.R."/>
            <person name="Taylor J.W."/>
            <person name="Rounsley S.D."/>
        </authorList>
    </citation>
    <scope>GENOME REANNOTATION</scope>
    <source>
        <strain evidence="14">RS</strain>
    </source>
</reference>
<name>J3KC06_COCIM</name>
<reference evidence="14" key="1">
    <citation type="journal article" date="2009" name="Genome Res.">
        <title>Comparative genomic analyses of the human fungal pathogens Coccidioides and their relatives.</title>
        <authorList>
            <person name="Sharpton T.J."/>
            <person name="Stajich J.E."/>
            <person name="Rounsley S.D."/>
            <person name="Gardner M.J."/>
            <person name="Wortman J.R."/>
            <person name="Jordar V.S."/>
            <person name="Maiti R."/>
            <person name="Kodira C.D."/>
            <person name="Neafsey D.E."/>
            <person name="Zeng Q."/>
            <person name="Hung C.-Y."/>
            <person name="McMahan C."/>
            <person name="Muszewska A."/>
            <person name="Grynberg M."/>
            <person name="Mandel M.A."/>
            <person name="Kellner E.M."/>
            <person name="Barker B.M."/>
            <person name="Galgiani J.N."/>
            <person name="Orbach M.J."/>
            <person name="Kirkland T.N."/>
            <person name="Cole G.T."/>
            <person name="Henn M.R."/>
            <person name="Birren B.W."/>
            <person name="Taylor J.W."/>
        </authorList>
    </citation>
    <scope>NUCLEOTIDE SEQUENCE [LARGE SCALE GENOMIC DNA]</scope>
    <source>
        <strain evidence="14">RS</strain>
    </source>
</reference>
<keyword evidence="14" id="KW-1185">Reference proteome</keyword>